<proteinExistence type="predicted"/>
<dbReference type="SUPFAM" id="SSF52172">
    <property type="entry name" value="CheY-like"/>
    <property type="match status" value="1"/>
</dbReference>
<dbReference type="Gene3D" id="3.40.50.2300">
    <property type="match status" value="1"/>
</dbReference>
<keyword evidence="4 9" id="KW-0238">DNA-binding</keyword>
<dbReference type="InterPro" id="IPR009057">
    <property type="entry name" value="Homeodomain-like_sf"/>
</dbReference>
<keyword evidence="10" id="KW-1185">Reference proteome</keyword>
<dbReference type="InterPro" id="IPR027417">
    <property type="entry name" value="P-loop_NTPase"/>
</dbReference>
<dbReference type="GO" id="GO:0043565">
    <property type="term" value="F:sequence-specific DNA binding"/>
    <property type="evidence" value="ECO:0007669"/>
    <property type="project" value="InterPro"/>
</dbReference>
<dbReference type="Pfam" id="PF02954">
    <property type="entry name" value="HTH_8"/>
    <property type="match status" value="1"/>
</dbReference>
<dbReference type="PROSITE" id="PS50045">
    <property type="entry name" value="SIGMA54_INTERACT_4"/>
    <property type="match status" value="1"/>
</dbReference>
<evidence type="ECO:0000256" key="6">
    <source>
        <dbReference type="PROSITE-ProRule" id="PRU00169"/>
    </source>
</evidence>
<reference evidence="9 10" key="1">
    <citation type="submission" date="2018-10" db="EMBL/GenBank/DDBJ databases">
        <title>Genomic Encyclopedia of Type Strains, Phase IV (KMG-IV): sequencing the most valuable type-strain genomes for metagenomic binning, comparative biology and taxonomic classification.</title>
        <authorList>
            <person name="Goeker M."/>
        </authorList>
    </citation>
    <scope>NUCLEOTIDE SEQUENCE [LARGE SCALE GENOMIC DNA]</scope>
    <source>
        <strain evidence="9 10">DSM 23841</strain>
    </source>
</reference>
<dbReference type="PANTHER" id="PTHR32071">
    <property type="entry name" value="TRANSCRIPTIONAL REGULATORY PROTEIN"/>
    <property type="match status" value="1"/>
</dbReference>
<evidence type="ECO:0000256" key="5">
    <source>
        <dbReference type="ARBA" id="ARBA00023163"/>
    </source>
</evidence>
<dbReference type="Gene3D" id="3.40.50.300">
    <property type="entry name" value="P-loop containing nucleotide triphosphate hydrolases"/>
    <property type="match status" value="1"/>
</dbReference>
<dbReference type="PRINTS" id="PR01590">
    <property type="entry name" value="HTHFIS"/>
</dbReference>
<comment type="caution">
    <text evidence="9">The sequence shown here is derived from an EMBL/GenBank/DDBJ whole genome shotgun (WGS) entry which is preliminary data.</text>
</comment>
<keyword evidence="6" id="KW-0597">Phosphoprotein</keyword>
<dbReference type="PROSITE" id="PS50110">
    <property type="entry name" value="RESPONSE_REGULATORY"/>
    <property type="match status" value="1"/>
</dbReference>
<dbReference type="InterPro" id="IPR002078">
    <property type="entry name" value="Sigma_54_int"/>
</dbReference>
<dbReference type="FunFam" id="3.40.50.300:FF:000006">
    <property type="entry name" value="DNA-binding transcriptional regulator NtrC"/>
    <property type="match status" value="1"/>
</dbReference>
<evidence type="ECO:0000256" key="1">
    <source>
        <dbReference type="ARBA" id="ARBA00022741"/>
    </source>
</evidence>
<dbReference type="Pfam" id="PF00158">
    <property type="entry name" value="Sigma54_activat"/>
    <property type="match status" value="1"/>
</dbReference>
<dbReference type="GO" id="GO:0000160">
    <property type="term" value="P:phosphorelay signal transduction system"/>
    <property type="evidence" value="ECO:0007669"/>
    <property type="project" value="InterPro"/>
</dbReference>
<dbReference type="CDD" id="cd00156">
    <property type="entry name" value="REC"/>
    <property type="match status" value="1"/>
</dbReference>
<dbReference type="EMBL" id="RBXP01000016">
    <property type="protein sequence ID" value="RKT51079.1"/>
    <property type="molecule type" value="Genomic_DNA"/>
</dbReference>
<evidence type="ECO:0000259" key="7">
    <source>
        <dbReference type="PROSITE" id="PS50045"/>
    </source>
</evidence>
<dbReference type="Gene3D" id="1.10.8.60">
    <property type="match status" value="1"/>
</dbReference>
<dbReference type="InterPro" id="IPR058031">
    <property type="entry name" value="AAA_lid_NorR"/>
</dbReference>
<dbReference type="SMART" id="SM00382">
    <property type="entry name" value="AAA"/>
    <property type="match status" value="1"/>
</dbReference>
<dbReference type="InterPro" id="IPR025944">
    <property type="entry name" value="Sigma_54_int_dom_CS"/>
</dbReference>
<feature type="modified residue" description="4-aspartylphosphate" evidence="6">
    <location>
        <position position="68"/>
    </location>
</feature>
<evidence type="ECO:0000259" key="8">
    <source>
        <dbReference type="PROSITE" id="PS50110"/>
    </source>
</evidence>
<evidence type="ECO:0000256" key="2">
    <source>
        <dbReference type="ARBA" id="ARBA00022840"/>
    </source>
</evidence>
<dbReference type="Gene3D" id="1.10.10.60">
    <property type="entry name" value="Homeodomain-like"/>
    <property type="match status" value="1"/>
</dbReference>
<dbReference type="InterPro" id="IPR001789">
    <property type="entry name" value="Sig_transdc_resp-reg_receiver"/>
</dbReference>
<dbReference type="RefSeq" id="WP_121458846.1">
    <property type="nucleotide sequence ID" value="NZ_RBXP01000016.1"/>
</dbReference>
<dbReference type="GO" id="GO:0006355">
    <property type="term" value="P:regulation of DNA-templated transcription"/>
    <property type="evidence" value="ECO:0007669"/>
    <property type="project" value="InterPro"/>
</dbReference>
<dbReference type="SUPFAM" id="SSF46689">
    <property type="entry name" value="Homeodomain-like"/>
    <property type="match status" value="1"/>
</dbReference>
<dbReference type="InterPro" id="IPR011006">
    <property type="entry name" value="CheY-like_superfamily"/>
</dbReference>
<dbReference type="AlphaFoldDB" id="A0A495VNV2"/>
<sequence>MDNKSPADAHAAAPQQPFTILVVDDEPGMISFLQRALAQRYGQVDTAGSVEQAIPQLRRRLYDLIVLDISLPGRSGIEWLHELRDDGFVGDVILITAYADLDTAIDALRAGASDFLLKPFSVAQMLNGVARCFERSRLRRENFVLRREIEERSTAIDGVICQSDSMQAVCERLKRIAPTNATVLVTGESGTGKEVAARALHRMSARHAGPFVPINCAAIAAELIESELFGHVKGAFTGAQSAREGLFYYAQGGTLFLDEIAELPTAAQAKLLRVLEERRIRPVGSEQEIPVDVRVIAATNRDLKEDVASGRFRQDLYYRLQVVEVSLPPLRERPDDIALLAQHFIAGMAQALNVPPLEPSPRVLACMAAYDWPGNVRELRNFIERSLILGWFDLGLDENDVAADDGSLASSESLEAVEKRHILAMLGACQGNKSEAARRLGISRKTLDRKCTAWGCE</sequence>
<dbReference type="Pfam" id="PF25601">
    <property type="entry name" value="AAA_lid_14"/>
    <property type="match status" value="1"/>
</dbReference>
<keyword evidence="1" id="KW-0547">Nucleotide-binding</keyword>
<dbReference type="SMART" id="SM00448">
    <property type="entry name" value="REC"/>
    <property type="match status" value="1"/>
</dbReference>
<dbReference type="Pfam" id="PF00072">
    <property type="entry name" value="Response_reg"/>
    <property type="match status" value="1"/>
</dbReference>
<organism evidence="9 10">
    <name type="scientific">Azonexus fungiphilus</name>
    <dbReference type="NCBI Taxonomy" id="146940"/>
    <lineage>
        <taxon>Bacteria</taxon>
        <taxon>Pseudomonadati</taxon>
        <taxon>Pseudomonadota</taxon>
        <taxon>Betaproteobacteria</taxon>
        <taxon>Rhodocyclales</taxon>
        <taxon>Azonexaceae</taxon>
        <taxon>Azonexus</taxon>
    </lineage>
</organism>
<dbReference type="PROSITE" id="PS00688">
    <property type="entry name" value="SIGMA54_INTERACT_3"/>
    <property type="match status" value="1"/>
</dbReference>
<feature type="domain" description="Sigma-54 factor interaction" evidence="7">
    <location>
        <begin position="159"/>
        <end position="388"/>
    </location>
</feature>
<dbReference type="OrthoDB" id="9761705at2"/>
<dbReference type="GO" id="GO:0005524">
    <property type="term" value="F:ATP binding"/>
    <property type="evidence" value="ECO:0007669"/>
    <property type="project" value="UniProtKB-KW"/>
</dbReference>
<dbReference type="InterPro" id="IPR002197">
    <property type="entry name" value="HTH_Fis"/>
</dbReference>
<feature type="domain" description="Response regulatory" evidence="8">
    <location>
        <begin position="19"/>
        <end position="133"/>
    </location>
</feature>
<evidence type="ECO:0000256" key="3">
    <source>
        <dbReference type="ARBA" id="ARBA00023015"/>
    </source>
</evidence>
<keyword evidence="2" id="KW-0067">ATP-binding</keyword>
<evidence type="ECO:0000313" key="9">
    <source>
        <dbReference type="EMBL" id="RKT51079.1"/>
    </source>
</evidence>
<accession>A0A495VNV2</accession>
<dbReference type="InterPro" id="IPR003593">
    <property type="entry name" value="AAA+_ATPase"/>
</dbReference>
<dbReference type="PANTHER" id="PTHR32071:SF91">
    <property type="entry name" value="TUNGSTATE-RESPONSIVE TWO COMPONENT SIGMA54-DEPENDENT SIGNAL TRANSDUCTION SYSTEM RESPONSE REGULATOR FIS FAMILY"/>
    <property type="match status" value="1"/>
</dbReference>
<protein>
    <submittedName>
        <fullName evidence="9">DNA-binding NtrC family response regulator</fullName>
    </submittedName>
</protein>
<keyword evidence="5" id="KW-0804">Transcription</keyword>
<dbReference type="PROSITE" id="PS00676">
    <property type="entry name" value="SIGMA54_INTERACT_2"/>
    <property type="match status" value="1"/>
</dbReference>
<evidence type="ECO:0000313" key="10">
    <source>
        <dbReference type="Proteomes" id="UP000270626"/>
    </source>
</evidence>
<dbReference type="SUPFAM" id="SSF52540">
    <property type="entry name" value="P-loop containing nucleoside triphosphate hydrolases"/>
    <property type="match status" value="1"/>
</dbReference>
<dbReference type="CDD" id="cd00009">
    <property type="entry name" value="AAA"/>
    <property type="match status" value="1"/>
</dbReference>
<evidence type="ECO:0000256" key="4">
    <source>
        <dbReference type="ARBA" id="ARBA00023125"/>
    </source>
</evidence>
<dbReference type="InterPro" id="IPR025943">
    <property type="entry name" value="Sigma_54_int_dom_ATP-bd_2"/>
</dbReference>
<dbReference type="Proteomes" id="UP000270626">
    <property type="component" value="Unassembled WGS sequence"/>
</dbReference>
<keyword evidence="3" id="KW-0805">Transcription regulation</keyword>
<gene>
    <name evidence="9" type="ORF">DFR40_2291</name>
</gene>
<name>A0A495VNV2_9RHOO</name>